<gene>
    <name evidence="2" type="ORF">NCTC11532_00458</name>
</gene>
<reference evidence="2 3" key="1">
    <citation type="submission" date="2018-06" db="EMBL/GenBank/DDBJ databases">
        <authorList>
            <consortium name="Pathogen Informatics"/>
            <person name="Doyle S."/>
        </authorList>
    </citation>
    <scope>NUCLEOTIDE SEQUENCE [LARGE SCALE GENOMIC DNA]</scope>
    <source>
        <strain evidence="2 3">NCTC11532</strain>
    </source>
</reference>
<dbReference type="InterPro" id="IPR011440">
    <property type="entry name" value="DUF1543"/>
</dbReference>
<keyword evidence="3" id="KW-1185">Reference proteome</keyword>
<dbReference type="OrthoDB" id="850243at2"/>
<organism evidence="2 3">
    <name type="scientific">Legionella wadsworthii</name>
    <dbReference type="NCBI Taxonomy" id="28088"/>
    <lineage>
        <taxon>Bacteria</taxon>
        <taxon>Pseudomonadati</taxon>
        <taxon>Pseudomonadota</taxon>
        <taxon>Gammaproteobacteria</taxon>
        <taxon>Legionellales</taxon>
        <taxon>Legionellaceae</taxon>
        <taxon>Legionella</taxon>
    </lineage>
</organism>
<sequence>MKLFVIYIGGSHPQSLIELHDIRFIVAEHLEETYELLKKSWWGTPKSLHIDAWGILTQADGYDISFTEQETHNPQNLFFINLGGYDPTMFTELHKNIFVVAENENMAKTKALAQIKSWSSGHRDYLYDIEHIVSIASTLPQNYKMQLTPKIVDKEFEFTCCYLPLGRI</sequence>
<evidence type="ECO:0000259" key="1">
    <source>
        <dbReference type="Pfam" id="PF07566"/>
    </source>
</evidence>
<evidence type="ECO:0000313" key="2">
    <source>
        <dbReference type="EMBL" id="STY28288.1"/>
    </source>
</evidence>
<dbReference type="RefSeq" id="WP_031562803.1">
    <property type="nucleotide sequence ID" value="NZ_CAAAIS010000002.1"/>
</dbReference>
<evidence type="ECO:0000313" key="3">
    <source>
        <dbReference type="Proteomes" id="UP000255297"/>
    </source>
</evidence>
<dbReference type="AlphaFoldDB" id="A0A378LR19"/>
<protein>
    <submittedName>
        <fullName evidence="2">Domain of Uncharacterized Function (DUF1543)</fullName>
    </submittedName>
</protein>
<feature type="domain" description="DUF1543" evidence="1">
    <location>
        <begin position="15"/>
        <end position="65"/>
    </location>
</feature>
<accession>A0A378LR19</accession>
<dbReference type="Pfam" id="PF07566">
    <property type="entry name" value="DUF1543"/>
    <property type="match status" value="1"/>
</dbReference>
<dbReference type="Proteomes" id="UP000255297">
    <property type="component" value="Unassembled WGS sequence"/>
</dbReference>
<dbReference type="EMBL" id="UGPB01000001">
    <property type="protein sequence ID" value="STY28288.1"/>
    <property type="molecule type" value="Genomic_DNA"/>
</dbReference>
<dbReference type="Gene3D" id="3.10.20.10">
    <property type="match status" value="2"/>
</dbReference>
<name>A0A378LR19_9GAMM</name>
<proteinExistence type="predicted"/>
<dbReference type="STRING" id="1122170.GCA_000701265_02219"/>